<dbReference type="PROSITE" id="PS50894">
    <property type="entry name" value="HPT"/>
    <property type="match status" value="1"/>
</dbReference>
<gene>
    <name evidence="3" type="ORF">ENT17_12175</name>
</gene>
<evidence type="ECO:0000313" key="3">
    <source>
        <dbReference type="EMBL" id="HGS88353.1"/>
    </source>
</evidence>
<feature type="domain" description="HPt" evidence="2">
    <location>
        <begin position="19"/>
        <end position="109"/>
    </location>
</feature>
<dbReference type="SMART" id="SM00073">
    <property type="entry name" value="HPT"/>
    <property type="match status" value="1"/>
</dbReference>
<comment type="caution">
    <text evidence="3">The sequence shown here is derived from an EMBL/GenBank/DDBJ whole genome shotgun (WGS) entry which is preliminary data.</text>
</comment>
<dbReference type="InterPro" id="IPR036641">
    <property type="entry name" value="HPT_dom_sf"/>
</dbReference>
<evidence type="ECO:0000256" key="1">
    <source>
        <dbReference type="PROSITE-ProRule" id="PRU00110"/>
    </source>
</evidence>
<name>A0A7C4Q5F3_9CHLR</name>
<dbReference type="InterPro" id="IPR008207">
    <property type="entry name" value="Sig_transdc_His_kin_Hpt_dom"/>
</dbReference>
<feature type="modified residue" description="Phosphohistidine" evidence="1">
    <location>
        <position position="58"/>
    </location>
</feature>
<evidence type="ECO:0000259" key="2">
    <source>
        <dbReference type="PROSITE" id="PS50894"/>
    </source>
</evidence>
<sequence length="116" mass="12596">MSLDLSTLNSYRDFMGEDADRFIEDIIRSYLSDAPKLLETLKETMASGDAARFVRSAHTLKSNSATLGASHLAVLAAELEQAGKTTPLQELAGQVYSTAEELSKVLQALQQYLAGE</sequence>
<organism evidence="3">
    <name type="scientific">Bellilinea caldifistulae</name>
    <dbReference type="NCBI Taxonomy" id="360411"/>
    <lineage>
        <taxon>Bacteria</taxon>
        <taxon>Bacillati</taxon>
        <taxon>Chloroflexota</taxon>
        <taxon>Anaerolineae</taxon>
        <taxon>Anaerolineales</taxon>
        <taxon>Anaerolineaceae</taxon>
        <taxon>Bellilinea</taxon>
    </lineage>
</organism>
<keyword evidence="1" id="KW-0597">Phosphoprotein</keyword>
<protein>
    <submittedName>
        <fullName evidence="3">Hpt domain-containing protein</fullName>
    </submittedName>
</protein>
<proteinExistence type="predicted"/>
<dbReference type="SUPFAM" id="SSF47226">
    <property type="entry name" value="Histidine-containing phosphotransfer domain, HPT domain"/>
    <property type="match status" value="1"/>
</dbReference>
<dbReference type="Pfam" id="PF01627">
    <property type="entry name" value="Hpt"/>
    <property type="match status" value="1"/>
</dbReference>
<dbReference type="AlphaFoldDB" id="A0A7C4Q5F3"/>
<dbReference type="EMBL" id="DSXR01000125">
    <property type="protein sequence ID" value="HGS88353.1"/>
    <property type="molecule type" value="Genomic_DNA"/>
</dbReference>
<dbReference type="GO" id="GO:0000160">
    <property type="term" value="P:phosphorelay signal transduction system"/>
    <property type="evidence" value="ECO:0007669"/>
    <property type="project" value="InterPro"/>
</dbReference>
<reference evidence="3" key="1">
    <citation type="journal article" date="2020" name="mSystems">
        <title>Genome- and Community-Level Interaction Insights into Carbon Utilization and Element Cycling Functions of Hydrothermarchaeota in Hydrothermal Sediment.</title>
        <authorList>
            <person name="Zhou Z."/>
            <person name="Liu Y."/>
            <person name="Xu W."/>
            <person name="Pan J."/>
            <person name="Luo Z.H."/>
            <person name="Li M."/>
        </authorList>
    </citation>
    <scope>NUCLEOTIDE SEQUENCE [LARGE SCALE GENOMIC DNA]</scope>
    <source>
        <strain evidence="3">SpSt-556</strain>
    </source>
</reference>
<accession>A0A7C4Q5F3</accession>
<dbReference type="Gene3D" id="1.20.120.160">
    <property type="entry name" value="HPT domain"/>
    <property type="match status" value="1"/>
</dbReference>
<dbReference type="CDD" id="cd00088">
    <property type="entry name" value="HPT"/>
    <property type="match status" value="1"/>
</dbReference>